<proteinExistence type="predicted"/>
<dbReference type="EMBL" id="UINC01116182">
    <property type="protein sequence ID" value="SVC87742.1"/>
    <property type="molecule type" value="Genomic_DNA"/>
</dbReference>
<reference evidence="1" key="1">
    <citation type="submission" date="2018-05" db="EMBL/GenBank/DDBJ databases">
        <authorList>
            <person name="Lanie J.A."/>
            <person name="Ng W.-L."/>
            <person name="Kazmierczak K.M."/>
            <person name="Andrzejewski T.M."/>
            <person name="Davidsen T.M."/>
            <person name="Wayne K.J."/>
            <person name="Tettelin H."/>
            <person name="Glass J.I."/>
            <person name="Rusch D."/>
            <person name="Podicherti R."/>
            <person name="Tsui H.-C.T."/>
            <person name="Winkler M.E."/>
        </authorList>
    </citation>
    <scope>NUCLEOTIDE SEQUENCE</scope>
</reference>
<accession>A0A382QSD3</accession>
<dbReference type="AlphaFoldDB" id="A0A382QSD3"/>
<evidence type="ECO:0000313" key="1">
    <source>
        <dbReference type="EMBL" id="SVC87742.1"/>
    </source>
</evidence>
<gene>
    <name evidence="1" type="ORF">METZ01_LOCUS340596</name>
</gene>
<feature type="non-terminal residue" evidence="1">
    <location>
        <position position="206"/>
    </location>
</feature>
<protein>
    <submittedName>
        <fullName evidence="1">Uncharacterized protein</fullName>
    </submittedName>
</protein>
<organism evidence="1">
    <name type="scientific">marine metagenome</name>
    <dbReference type="NCBI Taxonomy" id="408172"/>
    <lineage>
        <taxon>unclassified sequences</taxon>
        <taxon>metagenomes</taxon>
        <taxon>ecological metagenomes</taxon>
    </lineage>
</organism>
<name>A0A382QSD3_9ZZZZ</name>
<sequence>MDRSVGRLNDELRSLRIEIDSIVETLDSLNALTSHTSLGCTTFTAKHGSSVISQLDAEITSLVNRLRNSVNIRDREGNPLGNHTRTINSTNSVLRSYIQKETKEVEDGMVRQYFADDSELVVEPVDFPIEHLQIRIGKGDRASTHAMLRQQNFNTNSLANLLKSNRKKKGAMEAEMKNILERLLLKLADSNSGPNRWSESATDLGS</sequence>